<evidence type="ECO:0000313" key="1">
    <source>
        <dbReference type="EMBL" id="KAF0708721.1"/>
    </source>
</evidence>
<gene>
    <name evidence="1" type="ORF">FWK35_00025003</name>
</gene>
<protein>
    <submittedName>
        <fullName evidence="1">Protein GVQW3-like</fullName>
    </submittedName>
</protein>
<comment type="caution">
    <text evidence="1">The sequence shown here is derived from an EMBL/GenBank/DDBJ whole genome shotgun (WGS) entry which is preliminary data.</text>
</comment>
<dbReference type="Gene3D" id="3.30.420.10">
    <property type="entry name" value="Ribonuclease H-like superfamily/Ribonuclease H"/>
    <property type="match status" value="1"/>
</dbReference>
<feature type="non-terminal residue" evidence="1">
    <location>
        <position position="1"/>
    </location>
</feature>
<keyword evidence="2" id="KW-1185">Reference proteome</keyword>
<dbReference type="EMBL" id="VUJU01012100">
    <property type="protein sequence ID" value="KAF0708721.1"/>
    <property type="molecule type" value="Genomic_DNA"/>
</dbReference>
<dbReference type="InterPro" id="IPR036397">
    <property type="entry name" value="RNaseH_sf"/>
</dbReference>
<dbReference type="AlphaFoldDB" id="A0A6G0VTI0"/>
<dbReference type="GO" id="GO:0003676">
    <property type="term" value="F:nucleic acid binding"/>
    <property type="evidence" value="ECO:0007669"/>
    <property type="project" value="InterPro"/>
</dbReference>
<evidence type="ECO:0000313" key="2">
    <source>
        <dbReference type="Proteomes" id="UP000478052"/>
    </source>
</evidence>
<name>A0A6G0VTI0_APHCR</name>
<dbReference type="Proteomes" id="UP000478052">
    <property type="component" value="Unassembled WGS sequence"/>
</dbReference>
<reference evidence="1 2" key="1">
    <citation type="submission" date="2019-08" db="EMBL/GenBank/DDBJ databases">
        <title>Whole genome of Aphis craccivora.</title>
        <authorList>
            <person name="Voronova N.V."/>
            <person name="Shulinski R.S."/>
            <person name="Bandarenka Y.V."/>
            <person name="Zhorov D.G."/>
            <person name="Warner D."/>
        </authorList>
    </citation>
    <scope>NUCLEOTIDE SEQUENCE [LARGE SCALE GENOMIC DNA]</scope>
    <source>
        <strain evidence="1">180601</strain>
        <tissue evidence="1">Whole Body</tissue>
    </source>
</reference>
<proteinExistence type="predicted"/>
<organism evidence="1 2">
    <name type="scientific">Aphis craccivora</name>
    <name type="common">Cowpea aphid</name>
    <dbReference type="NCBI Taxonomy" id="307492"/>
    <lineage>
        <taxon>Eukaryota</taxon>
        <taxon>Metazoa</taxon>
        <taxon>Ecdysozoa</taxon>
        <taxon>Arthropoda</taxon>
        <taxon>Hexapoda</taxon>
        <taxon>Insecta</taxon>
        <taxon>Pterygota</taxon>
        <taxon>Neoptera</taxon>
        <taxon>Paraneoptera</taxon>
        <taxon>Hemiptera</taxon>
        <taxon>Sternorrhyncha</taxon>
        <taxon>Aphidomorpha</taxon>
        <taxon>Aphidoidea</taxon>
        <taxon>Aphididae</taxon>
        <taxon>Aphidini</taxon>
        <taxon>Aphis</taxon>
        <taxon>Aphis</taxon>
    </lineage>
</organism>
<dbReference type="OrthoDB" id="8195351at2759"/>
<accession>A0A6G0VTI0</accession>
<sequence>GQTVNQYYYKEVLIKLRDRVRKKRPDLWKNGWVLHQDNAPAHSAFSIQRFLTEKKCLYFNIPRTHQTLLHVTSSYFQKLKVY</sequence>